<sequence length="69" mass="8110">MSVFNNINLIYKKAILISLEKEKGTSLLLFNYEHFLICDHPCKYADNLTWPYQGLVPFPDNCPWTIIYV</sequence>
<comment type="caution">
    <text evidence="1">The sequence shown here is derived from an EMBL/GenBank/DDBJ whole genome shotgun (WGS) entry which is preliminary data.</text>
</comment>
<dbReference type="Proteomes" id="UP000276133">
    <property type="component" value="Unassembled WGS sequence"/>
</dbReference>
<evidence type="ECO:0000313" key="2">
    <source>
        <dbReference type="Proteomes" id="UP000276133"/>
    </source>
</evidence>
<proteinExistence type="predicted"/>
<organism evidence="1 2">
    <name type="scientific">Brachionus plicatilis</name>
    <name type="common">Marine rotifer</name>
    <name type="synonym">Brachionus muelleri</name>
    <dbReference type="NCBI Taxonomy" id="10195"/>
    <lineage>
        <taxon>Eukaryota</taxon>
        <taxon>Metazoa</taxon>
        <taxon>Spiralia</taxon>
        <taxon>Gnathifera</taxon>
        <taxon>Rotifera</taxon>
        <taxon>Eurotatoria</taxon>
        <taxon>Monogononta</taxon>
        <taxon>Pseudotrocha</taxon>
        <taxon>Ploima</taxon>
        <taxon>Brachionidae</taxon>
        <taxon>Brachionus</taxon>
    </lineage>
</organism>
<gene>
    <name evidence="1" type="ORF">BpHYR1_006418</name>
</gene>
<evidence type="ECO:0000313" key="1">
    <source>
        <dbReference type="EMBL" id="RNA15699.1"/>
    </source>
</evidence>
<name>A0A3M7QWV9_BRAPC</name>
<keyword evidence="2" id="KW-1185">Reference proteome</keyword>
<dbReference type="EMBL" id="REGN01004905">
    <property type="protein sequence ID" value="RNA15699.1"/>
    <property type="molecule type" value="Genomic_DNA"/>
</dbReference>
<dbReference type="AlphaFoldDB" id="A0A3M7QWV9"/>
<reference evidence="1 2" key="1">
    <citation type="journal article" date="2018" name="Sci. Rep.">
        <title>Genomic signatures of local adaptation to the degree of environmental predictability in rotifers.</title>
        <authorList>
            <person name="Franch-Gras L."/>
            <person name="Hahn C."/>
            <person name="Garcia-Roger E.M."/>
            <person name="Carmona M.J."/>
            <person name="Serra M."/>
            <person name="Gomez A."/>
        </authorList>
    </citation>
    <scope>NUCLEOTIDE SEQUENCE [LARGE SCALE GENOMIC DNA]</scope>
    <source>
        <strain evidence="1">HYR1</strain>
    </source>
</reference>
<protein>
    <submittedName>
        <fullName evidence="1">Uncharacterized protein</fullName>
    </submittedName>
</protein>
<accession>A0A3M7QWV9</accession>